<dbReference type="RefSeq" id="XP_003741154.1">
    <property type="nucleotide sequence ID" value="XM_003741106.2"/>
</dbReference>
<dbReference type="FunFam" id="3.80.10.10:FF:000116">
    <property type="entry name" value="Leucine-rich repeat-containing protein 40"/>
    <property type="match status" value="1"/>
</dbReference>
<dbReference type="Pfam" id="PF00560">
    <property type="entry name" value="LRR_1"/>
    <property type="match status" value="2"/>
</dbReference>
<dbReference type="KEGG" id="goe:100906008"/>
<evidence type="ECO:0000313" key="5">
    <source>
        <dbReference type="Proteomes" id="UP000694867"/>
    </source>
</evidence>
<evidence type="ECO:0000313" key="6">
    <source>
        <dbReference type="RefSeq" id="XP_003741154.1"/>
    </source>
</evidence>
<feature type="domain" description="Disease resistance R13L4/SHOC-2-like LRR" evidence="4">
    <location>
        <begin position="262"/>
        <end position="349"/>
    </location>
</feature>
<dbReference type="SMART" id="SM00369">
    <property type="entry name" value="LRR_TYP"/>
    <property type="match status" value="13"/>
</dbReference>
<dbReference type="Proteomes" id="UP000694867">
    <property type="component" value="Unplaced"/>
</dbReference>
<dbReference type="InterPro" id="IPR050216">
    <property type="entry name" value="LRR_domain-containing"/>
</dbReference>
<accession>A0AAJ6QR55</accession>
<dbReference type="Pfam" id="PF23598">
    <property type="entry name" value="LRR_14"/>
    <property type="match status" value="1"/>
</dbReference>
<evidence type="ECO:0000259" key="4">
    <source>
        <dbReference type="Pfam" id="PF23598"/>
    </source>
</evidence>
<dbReference type="PANTHER" id="PTHR48051">
    <property type="match status" value="1"/>
</dbReference>
<feature type="compositionally biased region" description="Polar residues" evidence="3">
    <location>
        <begin position="13"/>
        <end position="27"/>
    </location>
</feature>
<name>A0AAJ6QR55_9ACAR</name>
<reference evidence="6" key="1">
    <citation type="submission" date="2025-08" db="UniProtKB">
        <authorList>
            <consortium name="RefSeq"/>
        </authorList>
    </citation>
    <scope>IDENTIFICATION</scope>
</reference>
<dbReference type="InterPro" id="IPR032675">
    <property type="entry name" value="LRR_dom_sf"/>
</dbReference>
<dbReference type="GO" id="GO:0005737">
    <property type="term" value="C:cytoplasm"/>
    <property type="evidence" value="ECO:0007669"/>
    <property type="project" value="TreeGrafter"/>
</dbReference>
<dbReference type="FunFam" id="3.80.10.10:FF:000193">
    <property type="entry name" value="Leucine-rich repeat-containing protein 40"/>
    <property type="match status" value="1"/>
</dbReference>
<feature type="compositionally biased region" description="Basic residues" evidence="3">
    <location>
        <begin position="1"/>
        <end position="12"/>
    </location>
</feature>
<dbReference type="SUPFAM" id="SSF52058">
    <property type="entry name" value="L domain-like"/>
    <property type="match status" value="2"/>
</dbReference>
<dbReference type="Pfam" id="PF13855">
    <property type="entry name" value="LRR_8"/>
    <property type="match status" value="3"/>
</dbReference>
<proteinExistence type="predicted"/>
<dbReference type="InterPro" id="IPR055414">
    <property type="entry name" value="LRR_R13L4/SHOC2-like"/>
</dbReference>
<protein>
    <submittedName>
        <fullName evidence="6">Leucine-rich repeat-containing protein 40</fullName>
    </submittedName>
</protein>
<dbReference type="AlphaFoldDB" id="A0AAJ6QR55"/>
<dbReference type="InterPro" id="IPR003591">
    <property type="entry name" value="Leu-rich_rpt_typical-subtyp"/>
</dbReference>
<sequence>MSRVPPRRRAQSRTKTGAVSPPQETGTDISMALIKSARKSGQLALQNRGFTELPSVVCNLNNLSEQEVKSIDVTLDRASQDDWWTQMPLSKLFLGSNRLTTLPPEIAQLEHLTILELQDNNISKLPQQMESLSNLIRLNLSHNKMTELPDCLCHLKDLRVLALHHNEIKSVSDNINSLLSLDDLDLSHNKLKELPDAFTFLSRTKKINLANNCLEALPADMDSMIQLVLLDLSNNCLTKLPEAIGRCGHLEQLVARHNRLETLPPFSRENHLKELSVSFNAIKEFNVGHCEALVMLKILDLRSNKLASLPEEIANLQSLERLDIGNNELKILPNSLGALNHINSLLVEGNPLRSIRQDILRRGTVYLMKYLRDRLKESPMQQKIRKSRGGDGQELVDSVDRFTLKSSKTLDFSNKALSTLDEKVIDMACEDKINQLVLTRNIFVTVPDTLERLAQQLTELDFSFNKLTSIPPFLSQAKHLQYMNLQSNQLSDLPPELSCLENIRELNISQNRFSKIPDCVYGWKRFEILLASDNSLTSIDVENLAKIETLATLDLRNNSISQVPPELGNLIQIKSLQLDGNLFRNPRPAILAKSTQDILAYLRDRIPS</sequence>
<feature type="region of interest" description="Disordered" evidence="3">
    <location>
        <begin position="1"/>
        <end position="27"/>
    </location>
</feature>
<dbReference type="PROSITE" id="PS51450">
    <property type="entry name" value="LRR"/>
    <property type="match status" value="9"/>
</dbReference>
<evidence type="ECO:0000256" key="1">
    <source>
        <dbReference type="ARBA" id="ARBA00022614"/>
    </source>
</evidence>
<keyword evidence="2" id="KW-0677">Repeat</keyword>
<dbReference type="SMART" id="SM00364">
    <property type="entry name" value="LRR_BAC"/>
    <property type="match status" value="11"/>
</dbReference>
<gene>
    <name evidence="6" type="primary">LOC100906008</name>
</gene>
<keyword evidence="5" id="KW-1185">Reference proteome</keyword>
<evidence type="ECO:0000256" key="2">
    <source>
        <dbReference type="ARBA" id="ARBA00022737"/>
    </source>
</evidence>
<keyword evidence="1" id="KW-0433">Leucine-rich repeat</keyword>
<organism evidence="5 6">
    <name type="scientific">Galendromus occidentalis</name>
    <name type="common">western predatory mite</name>
    <dbReference type="NCBI Taxonomy" id="34638"/>
    <lineage>
        <taxon>Eukaryota</taxon>
        <taxon>Metazoa</taxon>
        <taxon>Ecdysozoa</taxon>
        <taxon>Arthropoda</taxon>
        <taxon>Chelicerata</taxon>
        <taxon>Arachnida</taxon>
        <taxon>Acari</taxon>
        <taxon>Parasitiformes</taxon>
        <taxon>Mesostigmata</taxon>
        <taxon>Gamasina</taxon>
        <taxon>Phytoseioidea</taxon>
        <taxon>Phytoseiidae</taxon>
        <taxon>Typhlodrominae</taxon>
        <taxon>Galendromus</taxon>
    </lineage>
</organism>
<dbReference type="GeneID" id="100906008"/>
<dbReference type="Gene3D" id="3.80.10.10">
    <property type="entry name" value="Ribonuclease Inhibitor"/>
    <property type="match status" value="2"/>
</dbReference>
<evidence type="ECO:0000256" key="3">
    <source>
        <dbReference type="SAM" id="MobiDB-lite"/>
    </source>
</evidence>
<dbReference type="PANTHER" id="PTHR48051:SF1">
    <property type="entry name" value="RAS SUPPRESSOR PROTEIN 1"/>
    <property type="match status" value="1"/>
</dbReference>
<dbReference type="SMART" id="SM00365">
    <property type="entry name" value="LRR_SD22"/>
    <property type="match status" value="6"/>
</dbReference>
<dbReference type="InterPro" id="IPR001611">
    <property type="entry name" value="Leu-rich_rpt"/>
</dbReference>